<proteinExistence type="predicted"/>
<name>A0A6J5NHL4_9CAUD</name>
<protein>
    <submittedName>
        <fullName evidence="1">Uncharacterized protein</fullName>
    </submittedName>
</protein>
<organism evidence="1">
    <name type="scientific">uncultured Caudovirales phage</name>
    <dbReference type="NCBI Taxonomy" id="2100421"/>
    <lineage>
        <taxon>Viruses</taxon>
        <taxon>Duplodnaviria</taxon>
        <taxon>Heunggongvirae</taxon>
        <taxon>Uroviricota</taxon>
        <taxon>Caudoviricetes</taxon>
        <taxon>Peduoviridae</taxon>
        <taxon>Maltschvirus</taxon>
        <taxon>Maltschvirus maltsch</taxon>
    </lineage>
</organism>
<gene>
    <name evidence="1" type="ORF">UFOVP694_12</name>
</gene>
<reference evidence="1" key="1">
    <citation type="submission" date="2020-04" db="EMBL/GenBank/DDBJ databases">
        <authorList>
            <person name="Chiriac C."/>
            <person name="Salcher M."/>
            <person name="Ghai R."/>
            <person name="Kavagutti S V."/>
        </authorList>
    </citation>
    <scope>NUCLEOTIDE SEQUENCE</scope>
</reference>
<evidence type="ECO:0000313" key="1">
    <source>
        <dbReference type="EMBL" id="CAB4157256.1"/>
    </source>
</evidence>
<sequence length="61" mass="7171">MAEEKFFHIQGQFICQKCKQDVSAGRFWYDTGDVTWMCQAKHISKVGLIAKKKKKKDFDNE</sequence>
<accession>A0A6J5NHL4</accession>
<dbReference type="EMBL" id="LR796651">
    <property type="protein sequence ID" value="CAB4157256.1"/>
    <property type="molecule type" value="Genomic_DNA"/>
</dbReference>